<comment type="caution">
    <text evidence="1">The sequence shown here is derived from an EMBL/GenBank/DDBJ whole genome shotgun (WGS) entry which is preliminary data.</text>
</comment>
<organism evidence="1 2">
    <name type="scientific">Caerostris darwini</name>
    <dbReference type="NCBI Taxonomy" id="1538125"/>
    <lineage>
        <taxon>Eukaryota</taxon>
        <taxon>Metazoa</taxon>
        <taxon>Ecdysozoa</taxon>
        <taxon>Arthropoda</taxon>
        <taxon>Chelicerata</taxon>
        <taxon>Arachnida</taxon>
        <taxon>Araneae</taxon>
        <taxon>Araneomorphae</taxon>
        <taxon>Entelegynae</taxon>
        <taxon>Araneoidea</taxon>
        <taxon>Araneidae</taxon>
        <taxon>Caerostris</taxon>
    </lineage>
</organism>
<sequence length="130" mass="14485">MRERTGIPTEEALLPYPLRLCCSPLAFLGRGLHGQWHFAFLVIPGGRGCRLGPIQMSLAAFSRPYFFVCLPRKACGLLFFCSFRHIFGILSRGAAVIRIVMFERGREGGAGQNLGWRWIKSGLAGMRKGK</sequence>
<reference evidence="1 2" key="1">
    <citation type="submission" date="2021-06" db="EMBL/GenBank/DDBJ databases">
        <title>Caerostris darwini draft genome.</title>
        <authorList>
            <person name="Kono N."/>
            <person name="Arakawa K."/>
        </authorList>
    </citation>
    <scope>NUCLEOTIDE SEQUENCE [LARGE SCALE GENOMIC DNA]</scope>
</reference>
<dbReference type="EMBL" id="BPLQ01003353">
    <property type="protein sequence ID" value="GIX99882.1"/>
    <property type="molecule type" value="Genomic_DNA"/>
</dbReference>
<protein>
    <submittedName>
        <fullName evidence="1">Uncharacterized protein</fullName>
    </submittedName>
</protein>
<dbReference type="AlphaFoldDB" id="A0AAV4PXH9"/>
<proteinExistence type="predicted"/>
<dbReference type="Proteomes" id="UP001054837">
    <property type="component" value="Unassembled WGS sequence"/>
</dbReference>
<accession>A0AAV4PXH9</accession>
<evidence type="ECO:0000313" key="2">
    <source>
        <dbReference type="Proteomes" id="UP001054837"/>
    </source>
</evidence>
<keyword evidence="2" id="KW-1185">Reference proteome</keyword>
<gene>
    <name evidence="1" type="ORF">CDAR_238851</name>
</gene>
<name>A0AAV4PXH9_9ARAC</name>
<evidence type="ECO:0000313" key="1">
    <source>
        <dbReference type="EMBL" id="GIX99882.1"/>
    </source>
</evidence>